<feature type="region of interest" description="Disordered" evidence="1">
    <location>
        <begin position="153"/>
        <end position="203"/>
    </location>
</feature>
<feature type="region of interest" description="Disordered" evidence="1">
    <location>
        <begin position="45"/>
        <end position="70"/>
    </location>
</feature>
<feature type="compositionally biased region" description="Basic residues" evidence="1">
    <location>
        <begin position="16"/>
        <end position="28"/>
    </location>
</feature>
<evidence type="ECO:0000256" key="1">
    <source>
        <dbReference type="SAM" id="MobiDB-lite"/>
    </source>
</evidence>
<name>A0A6J4RN88_9ACTN</name>
<feature type="compositionally biased region" description="Basic residues" evidence="1">
    <location>
        <begin position="60"/>
        <end position="70"/>
    </location>
</feature>
<dbReference type="GO" id="GO:0032259">
    <property type="term" value="P:methylation"/>
    <property type="evidence" value="ECO:0007669"/>
    <property type="project" value="UniProtKB-KW"/>
</dbReference>
<protein>
    <submittedName>
        <fullName evidence="2">Methyltransferase type 11</fullName>
    </submittedName>
</protein>
<organism evidence="2">
    <name type="scientific">uncultured Solirubrobacteraceae bacterium</name>
    <dbReference type="NCBI Taxonomy" id="1162706"/>
    <lineage>
        <taxon>Bacteria</taxon>
        <taxon>Bacillati</taxon>
        <taxon>Actinomycetota</taxon>
        <taxon>Thermoleophilia</taxon>
        <taxon>Solirubrobacterales</taxon>
        <taxon>Solirubrobacteraceae</taxon>
        <taxon>environmental samples</taxon>
    </lineage>
</organism>
<evidence type="ECO:0000313" key="2">
    <source>
        <dbReference type="EMBL" id="CAA9478008.1"/>
    </source>
</evidence>
<dbReference type="GO" id="GO:0008168">
    <property type="term" value="F:methyltransferase activity"/>
    <property type="evidence" value="ECO:0007669"/>
    <property type="project" value="UniProtKB-KW"/>
</dbReference>
<reference evidence="2" key="1">
    <citation type="submission" date="2020-02" db="EMBL/GenBank/DDBJ databases">
        <authorList>
            <person name="Meier V. D."/>
        </authorList>
    </citation>
    <scope>NUCLEOTIDE SEQUENCE</scope>
    <source>
        <strain evidence="2">AVDCRST_MAG67</strain>
    </source>
</reference>
<sequence length="203" mass="22486">GQRPDARAAGCGPAHCRSRGSRARVGRGRCREPAVRGRLVRRRDVGDRRHVRAPSPGVGRRARARVPPRRHDRVAELDAGRHARRAVRHHEAVCAAACARRAAAAAVGQRGAPARPLRRARAVPHARARCARDHGFRAAARVRRALQGALRADDRGPCQRRARRPRGTIRRGAGRVLRHMEPRQRRPRALREGVPACRRDAAV</sequence>
<feature type="non-terminal residue" evidence="2">
    <location>
        <position position="203"/>
    </location>
</feature>
<dbReference type="AlphaFoldDB" id="A0A6J4RN88"/>
<dbReference type="EMBL" id="CADCVQ010000033">
    <property type="protein sequence ID" value="CAA9478008.1"/>
    <property type="molecule type" value="Genomic_DNA"/>
</dbReference>
<keyword evidence="2" id="KW-0489">Methyltransferase</keyword>
<feature type="compositionally biased region" description="Basic residues" evidence="1">
    <location>
        <begin position="158"/>
        <end position="177"/>
    </location>
</feature>
<gene>
    <name evidence="2" type="ORF">AVDCRST_MAG67-662</name>
</gene>
<feature type="region of interest" description="Disordered" evidence="1">
    <location>
        <begin position="1"/>
        <end position="28"/>
    </location>
</feature>
<proteinExistence type="predicted"/>
<keyword evidence="2" id="KW-0808">Transferase</keyword>
<accession>A0A6J4RN88</accession>
<feature type="non-terminal residue" evidence="2">
    <location>
        <position position="1"/>
    </location>
</feature>